<keyword evidence="5" id="KW-0547">Nucleotide-binding</keyword>
<dbReference type="PROSITE" id="PS00211">
    <property type="entry name" value="ABC_TRANSPORTER_1"/>
    <property type="match status" value="1"/>
</dbReference>
<dbReference type="EMBL" id="WHNX01000008">
    <property type="protein sequence ID" value="MPW25476.1"/>
    <property type="molecule type" value="Genomic_DNA"/>
</dbReference>
<dbReference type="RefSeq" id="WP_152802996.1">
    <property type="nucleotide sequence ID" value="NZ_WHNX01000008.1"/>
</dbReference>
<evidence type="ECO:0000256" key="4">
    <source>
        <dbReference type="ARBA" id="ARBA00022496"/>
    </source>
</evidence>
<dbReference type="Pfam" id="PF00005">
    <property type="entry name" value="ABC_tran"/>
    <property type="match status" value="1"/>
</dbReference>
<dbReference type="Gene3D" id="3.40.50.300">
    <property type="entry name" value="P-loop containing nucleotide triphosphate hydrolases"/>
    <property type="match status" value="1"/>
</dbReference>
<dbReference type="SUPFAM" id="SSF52540">
    <property type="entry name" value="P-loop containing nucleoside triphosphate hydrolases"/>
    <property type="match status" value="1"/>
</dbReference>
<dbReference type="FunFam" id="3.40.50.300:FF:000134">
    <property type="entry name" value="Iron-enterobactin ABC transporter ATP-binding protein"/>
    <property type="match status" value="1"/>
</dbReference>
<dbReference type="GO" id="GO:0005524">
    <property type="term" value="F:ATP binding"/>
    <property type="evidence" value="ECO:0007669"/>
    <property type="project" value="UniProtKB-KW"/>
</dbReference>
<evidence type="ECO:0000256" key="6">
    <source>
        <dbReference type="ARBA" id="ARBA00022840"/>
    </source>
</evidence>
<evidence type="ECO:0000256" key="8">
    <source>
        <dbReference type="ARBA" id="ARBA00023065"/>
    </source>
</evidence>
<keyword evidence="6 11" id="KW-0067">ATP-binding</keyword>
<keyword evidence="7" id="KW-0408">Iron</keyword>
<dbReference type="InterPro" id="IPR003593">
    <property type="entry name" value="AAA+_ATPase"/>
</dbReference>
<keyword evidence="8" id="KW-0406">Ion transport</keyword>
<dbReference type="PANTHER" id="PTHR42771:SF2">
    <property type="entry name" value="IRON(3+)-HYDROXAMATE IMPORT ATP-BINDING PROTEIN FHUC"/>
    <property type="match status" value="1"/>
</dbReference>
<evidence type="ECO:0000313" key="11">
    <source>
        <dbReference type="EMBL" id="MPW25476.1"/>
    </source>
</evidence>
<protein>
    <submittedName>
        <fullName evidence="11">ATP-binding cassette domain-containing protein</fullName>
    </submittedName>
</protein>
<keyword evidence="2" id="KW-0813">Transport</keyword>
<dbReference type="PROSITE" id="PS50893">
    <property type="entry name" value="ABC_TRANSPORTER_2"/>
    <property type="match status" value="1"/>
</dbReference>
<keyword evidence="3" id="KW-1003">Cell membrane</keyword>
<evidence type="ECO:0000256" key="2">
    <source>
        <dbReference type="ARBA" id="ARBA00022448"/>
    </source>
</evidence>
<gene>
    <name evidence="11" type="ORF">GC105_06715</name>
</gene>
<organism evidence="11 12">
    <name type="scientific">Alkalibaculum sporogenes</name>
    <dbReference type="NCBI Taxonomy" id="2655001"/>
    <lineage>
        <taxon>Bacteria</taxon>
        <taxon>Bacillati</taxon>
        <taxon>Bacillota</taxon>
        <taxon>Clostridia</taxon>
        <taxon>Eubacteriales</taxon>
        <taxon>Eubacteriaceae</taxon>
        <taxon>Alkalibaculum</taxon>
    </lineage>
</organism>
<comment type="subcellular location">
    <subcellularLocation>
        <location evidence="1">Cell membrane</location>
        <topology evidence="1">Peripheral membrane protein</topology>
    </subcellularLocation>
</comment>
<dbReference type="GO" id="GO:0005886">
    <property type="term" value="C:plasma membrane"/>
    <property type="evidence" value="ECO:0007669"/>
    <property type="project" value="UniProtKB-SubCell"/>
</dbReference>
<evidence type="ECO:0000259" key="10">
    <source>
        <dbReference type="PROSITE" id="PS50893"/>
    </source>
</evidence>
<dbReference type="GO" id="GO:0006826">
    <property type="term" value="P:iron ion transport"/>
    <property type="evidence" value="ECO:0007669"/>
    <property type="project" value="UniProtKB-KW"/>
</dbReference>
<evidence type="ECO:0000256" key="3">
    <source>
        <dbReference type="ARBA" id="ARBA00022475"/>
    </source>
</evidence>
<name>A0A6A7K7V6_9FIRM</name>
<dbReference type="InterPro" id="IPR051535">
    <property type="entry name" value="Siderophore_ABC-ATPase"/>
</dbReference>
<accession>A0A6A7K7V6</accession>
<keyword evidence="9" id="KW-0472">Membrane</keyword>
<sequence length="272" mass="29909">MKKTQLFKANNIVAGYDNKIVINGIDLEIPSNKISVIIGANACGKSTLLKALARLIKPVSGEIVLDGKKISTIPSKQLARTLGLLPQSPVVPEGIAVADLVGRGRFPYQTFFKGWRKKDYEAIGEALEIMGITDLANRSVDELSGGQRQRVWIAMALAQQTDILLLDEPTTFLDISYQVEILDLLTDLNQKRGTTIVMVLHDINLSARYADYIFALHNGNLISEGTPSEVIKEELIEQVFGLNCTVIKDPVSDSPFIVPKGRHHVNMLNISC</sequence>
<dbReference type="GO" id="GO:0016887">
    <property type="term" value="F:ATP hydrolysis activity"/>
    <property type="evidence" value="ECO:0007669"/>
    <property type="project" value="InterPro"/>
</dbReference>
<keyword evidence="12" id="KW-1185">Reference proteome</keyword>
<dbReference type="InterPro" id="IPR003439">
    <property type="entry name" value="ABC_transporter-like_ATP-bd"/>
</dbReference>
<keyword evidence="4" id="KW-0410">Iron transport</keyword>
<evidence type="ECO:0000313" key="12">
    <source>
        <dbReference type="Proteomes" id="UP000440004"/>
    </source>
</evidence>
<comment type="caution">
    <text evidence="11">The sequence shown here is derived from an EMBL/GenBank/DDBJ whole genome shotgun (WGS) entry which is preliminary data.</text>
</comment>
<dbReference type="InterPro" id="IPR017871">
    <property type="entry name" value="ABC_transporter-like_CS"/>
</dbReference>
<evidence type="ECO:0000256" key="1">
    <source>
        <dbReference type="ARBA" id="ARBA00004202"/>
    </source>
</evidence>
<dbReference type="InterPro" id="IPR027417">
    <property type="entry name" value="P-loop_NTPase"/>
</dbReference>
<dbReference type="Proteomes" id="UP000440004">
    <property type="component" value="Unassembled WGS sequence"/>
</dbReference>
<evidence type="ECO:0000256" key="9">
    <source>
        <dbReference type="ARBA" id="ARBA00023136"/>
    </source>
</evidence>
<dbReference type="CDD" id="cd03214">
    <property type="entry name" value="ABC_Iron-Siderophores_B12_Hemin"/>
    <property type="match status" value="1"/>
</dbReference>
<dbReference type="PANTHER" id="PTHR42771">
    <property type="entry name" value="IRON(3+)-HYDROXAMATE IMPORT ATP-BINDING PROTEIN FHUC"/>
    <property type="match status" value="1"/>
</dbReference>
<reference evidence="11 12" key="1">
    <citation type="submission" date="2019-10" db="EMBL/GenBank/DDBJ databases">
        <title>Alkalibaculum tamaniensis sp.nov., a new alkaliphilic acetogen, isolated on methoxylated aromatics from a mud volcano.</title>
        <authorList>
            <person name="Khomyakova M.A."/>
            <person name="Merkel A.Y."/>
            <person name="Bonch-Osmolovskaya E.A."/>
            <person name="Slobodkin A.I."/>
        </authorList>
    </citation>
    <scope>NUCLEOTIDE SEQUENCE [LARGE SCALE GENOMIC DNA]</scope>
    <source>
        <strain evidence="11 12">M08DMB</strain>
    </source>
</reference>
<evidence type="ECO:0000256" key="5">
    <source>
        <dbReference type="ARBA" id="ARBA00022741"/>
    </source>
</evidence>
<dbReference type="SMART" id="SM00382">
    <property type="entry name" value="AAA"/>
    <property type="match status" value="1"/>
</dbReference>
<evidence type="ECO:0000256" key="7">
    <source>
        <dbReference type="ARBA" id="ARBA00023004"/>
    </source>
</evidence>
<feature type="domain" description="ABC transporter" evidence="10">
    <location>
        <begin position="7"/>
        <end position="243"/>
    </location>
</feature>
<proteinExistence type="predicted"/>
<dbReference type="AlphaFoldDB" id="A0A6A7K7V6"/>